<keyword evidence="1" id="KW-0812">Transmembrane</keyword>
<dbReference type="AlphaFoldDB" id="A0A1G9VH80"/>
<feature type="transmembrane region" description="Helical" evidence="1">
    <location>
        <begin position="185"/>
        <end position="207"/>
    </location>
</feature>
<keyword evidence="1" id="KW-0472">Membrane</keyword>
<gene>
    <name evidence="2" type="ORF">SAMN05660860_03035</name>
</gene>
<reference evidence="2 3" key="1">
    <citation type="submission" date="2016-10" db="EMBL/GenBank/DDBJ databases">
        <authorList>
            <person name="de Groot N.N."/>
        </authorList>
    </citation>
    <scope>NUCLEOTIDE SEQUENCE [LARGE SCALE GENOMIC DNA]</scope>
    <source>
        <strain evidence="2 3">DSM 17813</strain>
    </source>
</reference>
<dbReference type="Pfam" id="PF10028">
    <property type="entry name" value="DUF2270"/>
    <property type="match status" value="1"/>
</dbReference>
<feature type="transmembrane region" description="Helical" evidence="1">
    <location>
        <begin position="144"/>
        <end position="165"/>
    </location>
</feature>
<dbReference type="RefSeq" id="WP_052446475.1">
    <property type="nucleotide sequence ID" value="NZ_FNGU01000009.1"/>
</dbReference>
<dbReference type="InterPro" id="IPR014470">
    <property type="entry name" value="UCP01500"/>
</dbReference>
<keyword evidence="1" id="KW-1133">Transmembrane helix</keyword>
<evidence type="ECO:0000256" key="1">
    <source>
        <dbReference type="SAM" id="Phobius"/>
    </source>
</evidence>
<feature type="transmembrane region" description="Helical" evidence="1">
    <location>
        <begin position="62"/>
        <end position="80"/>
    </location>
</feature>
<dbReference type="STRING" id="392333.SAMN05660860_03035"/>
<protein>
    <submittedName>
        <fullName evidence="2">Uncharacterized membrane protein</fullName>
    </submittedName>
</protein>
<organism evidence="2 3">
    <name type="scientific">Geoalkalibacter ferrihydriticus</name>
    <dbReference type="NCBI Taxonomy" id="392333"/>
    <lineage>
        <taxon>Bacteria</taxon>
        <taxon>Pseudomonadati</taxon>
        <taxon>Thermodesulfobacteriota</taxon>
        <taxon>Desulfuromonadia</taxon>
        <taxon>Desulfuromonadales</taxon>
        <taxon>Geoalkalibacteraceae</taxon>
        <taxon>Geoalkalibacter</taxon>
    </lineage>
</organism>
<name>A0A1G9VH80_9BACT</name>
<dbReference type="PIRSF" id="PIRSF015000">
    <property type="entry name" value="UCP01500"/>
    <property type="match status" value="1"/>
</dbReference>
<dbReference type="EMBL" id="FNGU01000009">
    <property type="protein sequence ID" value="SDM71564.1"/>
    <property type="molecule type" value="Genomic_DNA"/>
</dbReference>
<sequence length="235" mass="27649">MALESKDGEKLSRGETITALVHYYRAEVTRSLAWRTRLDRTTNWAVGTTAAFLGFGFSHPEITHAFFLFGIAIAYILLFVEARRYRFYDAYEYRVRLLNQNFIYGVLNSRLQLEEGSYWLAELASDLRYPQYKMPRIYALGRRIYSNYIYLFLVLIAGWLFKIKLHPVGAENWQQYLSQARLGMIPGWCVLLFILVFFLHLLVFLVIGRRKRGGRDVFFGSQQAEKKKRNDLEEI</sequence>
<evidence type="ECO:0000313" key="3">
    <source>
        <dbReference type="Proteomes" id="UP000182146"/>
    </source>
</evidence>
<dbReference type="OrthoDB" id="9815569at2"/>
<proteinExistence type="predicted"/>
<dbReference type="Proteomes" id="UP000182146">
    <property type="component" value="Unassembled WGS sequence"/>
</dbReference>
<accession>A0A1G9VH80</accession>
<evidence type="ECO:0000313" key="2">
    <source>
        <dbReference type="EMBL" id="SDM71564.1"/>
    </source>
</evidence>